<dbReference type="InterPro" id="IPR029028">
    <property type="entry name" value="Alpha/beta_knot_MTases"/>
</dbReference>
<organism evidence="13 14">
    <name type="scientific">Psychroflexus halocasei</name>
    <dbReference type="NCBI Taxonomy" id="908615"/>
    <lineage>
        <taxon>Bacteria</taxon>
        <taxon>Pseudomonadati</taxon>
        <taxon>Bacteroidota</taxon>
        <taxon>Flavobacteriia</taxon>
        <taxon>Flavobacteriales</taxon>
        <taxon>Flavobacteriaceae</taxon>
        <taxon>Psychroflexus</taxon>
    </lineage>
</organism>
<evidence type="ECO:0000256" key="5">
    <source>
        <dbReference type="ARBA" id="ARBA00022603"/>
    </source>
</evidence>
<dbReference type="PANTHER" id="PTHR30027:SF3">
    <property type="entry name" value="16S RRNA (URACIL(1498)-N(3))-METHYLTRANSFERASE"/>
    <property type="match status" value="1"/>
</dbReference>
<keyword evidence="14" id="KW-1185">Reference proteome</keyword>
<dbReference type="Pfam" id="PF20260">
    <property type="entry name" value="PUA_4"/>
    <property type="match status" value="1"/>
</dbReference>
<comment type="subcellular location">
    <subcellularLocation>
        <location evidence="1 10">Cytoplasm</location>
    </subcellularLocation>
</comment>
<dbReference type="InterPro" id="IPR046887">
    <property type="entry name" value="RsmE_PUA-like"/>
</dbReference>
<dbReference type="InterPro" id="IPR029026">
    <property type="entry name" value="tRNA_m1G_MTases_N"/>
</dbReference>
<evidence type="ECO:0000313" key="14">
    <source>
        <dbReference type="Proteomes" id="UP000198820"/>
    </source>
</evidence>
<gene>
    <name evidence="13" type="ORF">SAMN05421540_102198</name>
</gene>
<keyword evidence="6 10" id="KW-0808">Transferase</keyword>
<dbReference type="AlphaFoldDB" id="A0A1H3X1P8"/>
<dbReference type="CDD" id="cd18084">
    <property type="entry name" value="RsmE-like"/>
    <property type="match status" value="1"/>
</dbReference>
<name>A0A1H3X1P8_9FLAO</name>
<dbReference type="SUPFAM" id="SSF88697">
    <property type="entry name" value="PUA domain-like"/>
    <property type="match status" value="1"/>
</dbReference>
<evidence type="ECO:0000256" key="6">
    <source>
        <dbReference type="ARBA" id="ARBA00022679"/>
    </source>
</evidence>
<reference evidence="13 14" key="1">
    <citation type="submission" date="2016-10" db="EMBL/GenBank/DDBJ databases">
        <authorList>
            <person name="de Groot N.N."/>
        </authorList>
    </citation>
    <scope>NUCLEOTIDE SEQUENCE [LARGE SCALE GENOMIC DNA]</scope>
    <source>
        <strain evidence="13 14">DSM 23581</strain>
    </source>
</reference>
<keyword evidence="7 10" id="KW-0949">S-adenosyl-L-methionine</keyword>
<dbReference type="EMBL" id="FNQF01000002">
    <property type="protein sequence ID" value="SDZ92552.1"/>
    <property type="molecule type" value="Genomic_DNA"/>
</dbReference>
<dbReference type="Proteomes" id="UP000198820">
    <property type="component" value="Unassembled WGS sequence"/>
</dbReference>
<feature type="domain" description="Ribosomal RNA small subunit methyltransferase E methyltransferase" evidence="11">
    <location>
        <begin position="72"/>
        <end position="230"/>
    </location>
</feature>
<dbReference type="Gene3D" id="2.40.240.20">
    <property type="entry name" value="Hypothetical PUA domain-like, domain 1"/>
    <property type="match status" value="1"/>
</dbReference>
<evidence type="ECO:0000256" key="2">
    <source>
        <dbReference type="ARBA" id="ARBA00005528"/>
    </source>
</evidence>
<dbReference type="STRING" id="908615.SAMN05421540_102198"/>
<dbReference type="Gene3D" id="3.40.1280.10">
    <property type="match status" value="1"/>
</dbReference>
<feature type="domain" description="Ribosomal RNA small subunit methyltransferase E PUA-like" evidence="12">
    <location>
        <begin position="19"/>
        <end position="65"/>
    </location>
</feature>
<evidence type="ECO:0000259" key="11">
    <source>
        <dbReference type="Pfam" id="PF04452"/>
    </source>
</evidence>
<dbReference type="InterPro" id="IPR046886">
    <property type="entry name" value="RsmE_MTase_dom"/>
</dbReference>
<dbReference type="GO" id="GO:0070475">
    <property type="term" value="P:rRNA base methylation"/>
    <property type="evidence" value="ECO:0007669"/>
    <property type="project" value="TreeGrafter"/>
</dbReference>
<dbReference type="NCBIfam" id="TIGR00046">
    <property type="entry name" value="RsmE family RNA methyltransferase"/>
    <property type="match status" value="1"/>
</dbReference>
<accession>A0A1H3X1P8</accession>
<dbReference type="SUPFAM" id="SSF75217">
    <property type="entry name" value="alpha/beta knot"/>
    <property type="match status" value="1"/>
</dbReference>
<dbReference type="GO" id="GO:0005737">
    <property type="term" value="C:cytoplasm"/>
    <property type="evidence" value="ECO:0007669"/>
    <property type="project" value="UniProtKB-SubCell"/>
</dbReference>
<proteinExistence type="inferred from homology"/>
<sequence length="236" mass="27436">MQLFYQPHFDKSNENIVFDPQESKHIVKVLRKKSRDILWITNGKGLAAKAELFQINQKKCEAKILEFDYQEKSKFHLHIAISPTKSNDRFETFLEKATEIGIHEITPLLTKNSERKKLNLERSERIVQSAMKQSLKYHLPKINALTSYDDFVREEFSGQKCIAHCEDSNQKKFLFNAIDSHQNYRILIGPEGDFNLEEIELAVQNNYQEISLSSERLRTETAAIVATHIVSLKQII</sequence>
<dbReference type="PIRSF" id="PIRSF015601">
    <property type="entry name" value="MTase_slr0722"/>
    <property type="match status" value="1"/>
</dbReference>
<dbReference type="NCBIfam" id="NF008702">
    <property type="entry name" value="PRK11713.6-1"/>
    <property type="match status" value="1"/>
</dbReference>
<dbReference type="EC" id="2.1.1.193" evidence="10"/>
<evidence type="ECO:0000256" key="10">
    <source>
        <dbReference type="PIRNR" id="PIRNR015601"/>
    </source>
</evidence>
<keyword evidence="4 10" id="KW-0698">rRNA processing</keyword>
<comment type="similarity">
    <text evidence="2 10">Belongs to the RNA methyltransferase RsmE family.</text>
</comment>
<comment type="function">
    <text evidence="8 10">Specifically methylates the N3 position of the uracil ring of uridine 1498 (m3U1498) in 16S rRNA. Acts on the fully assembled 30S ribosomal subunit.</text>
</comment>
<keyword evidence="5 10" id="KW-0489">Methyltransferase</keyword>
<evidence type="ECO:0000256" key="3">
    <source>
        <dbReference type="ARBA" id="ARBA00022490"/>
    </source>
</evidence>
<evidence type="ECO:0000256" key="4">
    <source>
        <dbReference type="ARBA" id="ARBA00022552"/>
    </source>
</evidence>
<evidence type="ECO:0000256" key="7">
    <source>
        <dbReference type="ARBA" id="ARBA00022691"/>
    </source>
</evidence>
<evidence type="ECO:0000256" key="8">
    <source>
        <dbReference type="ARBA" id="ARBA00025699"/>
    </source>
</evidence>
<dbReference type="RefSeq" id="WP_093239348.1">
    <property type="nucleotide sequence ID" value="NZ_FNQF01000002.1"/>
</dbReference>
<dbReference type="InterPro" id="IPR015947">
    <property type="entry name" value="PUA-like_sf"/>
</dbReference>
<dbReference type="GO" id="GO:0070042">
    <property type="term" value="F:rRNA (uridine-N3-)-methyltransferase activity"/>
    <property type="evidence" value="ECO:0007669"/>
    <property type="project" value="TreeGrafter"/>
</dbReference>
<protein>
    <recommendedName>
        <fullName evidence="10">Ribosomal RNA small subunit methyltransferase E</fullName>
        <ecNumber evidence="10">2.1.1.193</ecNumber>
    </recommendedName>
</protein>
<evidence type="ECO:0000256" key="9">
    <source>
        <dbReference type="ARBA" id="ARBA00047944"/>
    </source>
</evidence>
<keyword evidence="3 10" id="KW-0963">Cytoplasm</keyword>
<evidence type="ECO:0000259" key="12">
    <source>
        <dbReference type="Pfam" id="PF20260"/>
    </source>
</evidence>
<evidence type="ECO:0000313" key="13">
    <source>
        <dbReference type="EMBL" id="SDZ92552.1"/>
    </source>
</evidence>
<dbReference type="Pfam" id="PF04452">
    <property type="entry name" value="Methyltrans_RNA"/>
    <property type="match status" value="1"/>
</dbReference>
<evidence type="ECO:0000256" key="1">
    <source>
        <dbReference type="ARBA" id="ARBA00004496"/>
    </source>
</evidence>
<comment type="catalytic activity">
    <reaction evidence="9 10">
        <text>uridine(1498) in 16S rRNA + S-adenosyl-L-methionine = N(3)-methyluridine(1498) in 16S rRNA + S-adenosyl-L-homocysteine + H(+)</text>
        <dbReference type="Rhea" id="RHEA:42920"/>
        <dbReference type="Rhea" id="RHEA-COMP:10283"/>
        <dbReference type="Rhea" id="RHEA-COMP:10284"/>
        <dbReference type="ChEBI" id="CHEBI:15378"/>
        <dbReference type="ChEBI" id="CHEBI:57856"/>
        <dbReference type="ChEBI" id="CHEBI:59789"/>
        <dbReference type="ChEBI" id="CHEBI:65315"/>
        <dbReference type="ChEBI" id="CHEBI:74502"/>
        <dbReference type="EC" id="2.1.1.193"/>
    </reaction>
</comment>
<dbReference type="PANTHER" id="PTHR30027">
    <property type="entry name" value="RIBOSOMAL RNA SMALL SUBUNIT METHYLTRANSFERASE E"/>
    <property type="match status" value="1"/>
</dbReference>
<dbReference type="InterPro" id="IPR006700">
    <property type="entry name" value="RsmE"/>
</dbReference>